<gene>
    <name evidence="3" type="ORF">A2719_04120</name>
</gene>
<evidence type="ECO:0000313" key="3">
    <source>
        <dbReference type="EMBL" id="OGZ44573.1"/>
    </source>
</evidence>
<keyword evidence="2" id="KW-0546">Nucleotide metabolism</keyword>
<dbReference type="Proteomes" id="UP000177480">
    <property type="component" value="Unassembled WGS sequence"/>
</dbReference>
<evidence type="ECO:0000313" key="4">
    <source>
        <dbReference type="Proteomes" id="UP000177480"/>
    </source>
</evidence>
<dbReference type="PANTHER" id="PTHR42680:SF3">
    <property type="entry name" value="DCTP DEAMINASE"/>
    <property type="match status" value="1"/>
</dbReference>
<protein>
    <submittedName>
        <fullName evidence="3">dCTP deaminase</fullName>
    </submittedName>
</protein>
<sequence>MAVLGKKEIEQAIREGMIEFLPSIDRFQLQPNSVDLRIGWGFYMPQNWRLTQEGRVAVRPDYLGNTFNKENFTFIELSPGQYFEVLPGEHVLMSTFEQIQLNAGNIIAILHPRSSMIRRGLIIESGVVDAYYKGSMLIPVFNGTNHVIRLYPGERCYQLVFERLEGSMSEEEAGKHGVVAAKYTGSTPGHSSARKDSDEEIKFIKSGDIQGLKSNFPVVTP</sequence>
<dbReference type="EMBL" id="MHNK01000001">
    <property type="protein sequence ID" value="OGZ44573.1"/>
    <property type="molecule type" value="Genomic_DNA"/>
</dbReference>
<dbReference type="AlphaFoldDB" id="A0A1G2G2K9"/>
<dbReference type="InterPro" id="IPR036157">
    <property type="entry name" value="dUTPase-like_sf"/>
</dbReference>
<dbReference type="Gene3D" id="2.70.40.10">
    <property type="match status" value="1"/>
</dbReference>
<dbReference type="PANTHER" id="PTHR42680">
    <property type="entry name" value="DCTP DEAMINASE"/>
    <property type="match status" value="1"/>
</dbReference>
<dbReference type="NCBIfam" id="TIGR02274">
    <property type="entry name" value="dCTP_deam"/>
    <property type="match status" value="1"/>
</dbReference>
<organism evidence="3 4">
    <name type="scientific">Candidatus Ryanbacteria bacterium RIFCSPHIGHO2_01_FULL_45_22</name>
    <dbReference type="NCBI Taxonomy" id="1802114"/>
    <lineage>
        <taxon>Bacteria</taxon>
        <taxon>Candidatus Ryaniibacteriota</taxon>
    </lineage>
</organism>
<name>A0A1G2G2K9_9BACT</name>
<dbReference type="InterPro" id="IPR011962">
    <property type="entry name" value="dCTP_deaminase"/>
</dbReference>
<dbReference type="GO" id="GO:0006229">
    <property type="term" value="P:dUTP biosynthetic process"/>
    <property type="evidence" value="ECO:0007669"/>
    <property type="project" value="InterPro"/>
</dbReference>
<dbReference type="CDD" id="cd07557">
    <property type="entry name" value="trimeric_dUTPase"/>
    <property type="match status" value="1"/>
</dbReference>
<dbReference type="InterPro" id="IPR033704">
    <property type="entry name" value="dUTPase_trimeric"/>
</dbReference>
<reference evidence="3 4" key="1">
    <citation type="journal article" date="2016" name="Nat. Commun.">
        <title>Thousands of microbial genomes shed light on interconnected biogeochemical processes in an aquifer system.</title>
        <authorList>
            <person name="Anantharaman K."/>
            <person name="Brown C.T."/>
            <person name="Hug L.A."/>
            <person name="Sharon I."/>
            <person name="Castelle C.J."/>
            <person name="Probst A.J."/>
            <person name="Thomas B.C."/>
            <person name="Singh A."/>
            <person name="Wilkins M.J."/>
            <person name="Karaoz U."/>
            <person name="Brodie E.L."/>
            <person name="Williams K.H."/>
            <person name="Hubbard S.S."/>
            <person name="Banfield J.F."/>
        </authorList>
    </citation>
    <scope>NUCLEOTIDE SEQUENCE [LARGE SCALE GENOMIC DNA]</scope>
</reference>
<dbReference type="STRING" id="1802114.A2719_04120"/>
<dbReference type="GO" id="GO:0008829">
    <property type="term" value="F:dCTP deaminase activity"/>
    <property type="evidence" value="ECO:0007669"/>
    <property type="project" value="InterPro"/>
</dbReference>
<dbReference type="SUPFAM" id="SSF51283">
    <property type="entry name" value="dUTPase-like"/>
    <property type="match status" value="1"/>
</dbReference>
<evidence type="ECO:0000256" key="2">
    <source>
        <dbReference type="ARBA" id="ARBA00023080"/>
    </source>
</evidence>
<evidence type="ECO:0000256" key="1">
    <source>
        <dbReference type="ARBA" id="ARBA00022801"/>
    </source>
</evidence>
<comment type="caution">
    <text evidence="3">The sequence shown here is derived from an EMBL/GenBank/DDBJ whole genome shotgun (WGS) entry which is preliminary data.</text>
</comment>
<accession>A0A1G2G2K9</accession>
<dbReference type="Pfam" id="PF22769">
    <property type="entry name" value="DCD"/>
    <property type="match status" value="1"/>
</dbReference>
<keyword evidence="1" id="KW-0378">Hydrolase</keyword>
<proteinExistence type="predicted"/>